<keyword evidence="7 14" id="KW-0418">Kinase</keyword>
<dbReference type="GO" id="GO:0004721">
    <property type="term" value="F:phosphoprotein phosphatase activity"/>
    <property type="evidence" value="ECO:0007669"/>
    <property type="project" value="TreeGrafter"/>
</dbReference>
<evidence type="ECO:0000256" key="6">
    <source>
        <dbReference type="ARBA" id="ARBA00022692"/>
    </source>
</evidence>
<dbReference type="GO" id="GO:0016036">
    <property type="term" value="P:cellular response to phosphate starvation"/>
    <property type="evidence" value="ECO:0007669"/>
    <property type="project" value="TreeGrafter"/>
</dbReference>
<evidence type="ECO:0000256" key="10">
    <source>
        <dbReference type="ARBA" id="ARBA00023136"/>
    </source>
</evidence>
<keyword evidence="6 12" id="KW-0812">Transmembrane</keyword>
<sequence>MQRFLNAYLRSRFLWIGSAVSVVFCLFLFSKVFEAVQDLLIYQLSLIVLMISVVVSMDIAREWRKFRDSQENRLLDEAFLSPSERVLQSQLKAKQEELKMMQLRTRKNQEETMDYFTLWAHQIKIPLTASNLLLKELKKEPNVKQLEQELFRLGQYADMAMAYLRLESFHEDLVLEKEDVHVLVREVLKKFTLFFIRNSLRLEFADFEYWVVTDRKWLMVVLEQVLSNAIKYTRSGTISIYMKGDTLVIADTGIGIQVSDVQRVFERGFSGFNGRVNQQSSGLGLYLSKTIMEKLGHQIELTSQVGQGTQVKLHFPQQSLAQD</sequence>
<dbReference type="InterPro" id="IPR003594">
    <property type="entry name" value="HATPase_dom"/>
</dbReference>
<evidence type="ECO:0000256" key="8">
    <source>
        <dbReference type="ARBA" id="ARBA00022989"/>
    </source>
</evidence>
<name>A0A7X6MYK0_9STRE</name>
<keyword evidence="10 12" id="KW-0472">Membrane</keyword>
<evidence type="ECO:0000256" key="3">
    <source>
        <dbReference type="ARBA" id="ARBA00012438"/>
    </source>
</evidence>
<dbReference type="InterPro" id="IPR050351">
    <property type="entry name" value="BphY/WalK/GraS-like"/>
</dbReference>
<evidence type="ECO:0000256" key="2">
    <source>
        <dbReference type="ARBA" id="ARBA00004651"/>
    </source>
</evidence>
<dbReference type="GO" id="GO:0005886">
    <property type="term" value="C:plasma membrane"/>
    <property type="evidence" value="ECO:0007669"/>
    <property type="project" value="UniProtKB-SubCell"/>
</dbReference>
<dbReference type="InterPro" id="IPR004358">
    <property type="entry name" value="Sig_transdc_His_kin-like_C"/>
</dbReference>
<keyword evidence="11" id="KW-0175">Coiled coil</keyword>
<dbReference type="SMART" id="SM00387">
    <property type="entry name" value="HATPase_c"/>
    <property type="match status" value="1"/>
</dbReference>
<dbReference type="InterPro" id="IPR005467">
    <property type="entry name" value="His_kinase_dom"/>
</dbReference>
<reference evidence="14 15" key="1">
    <citation type="submission" date="2020-04" db="EMBL/GenBank/DDBJ databases">
        <title>MicrobeNet Type strains.</title>
        <authorList>
            <person name="Nicholson A.C."/>
        </authorList>
    </citation>
    <scope>NUCLEOTIDE SEQUENCE [LARGE SCALE GENOMIC DNA]</scope>
    <source>
        <strain evidence="14 15">CCUG 69612</strain>
    </source>
</reference>
<dbReference type="Gene3D" id="3.30.565.10">
    <property type="entry name" value="Histidine kinase-like ATPase, C-terminal domain"/>
    <property type="match status" value="1"/>
</dbReference>
<comment type="subcellular location">
    <subcellularLocation>
        <location evidence="2">Cell membrane</location>
        <topology evidence="2">Multi-pass membrane protein</topology>
    </subcellularLocation>
</comment>
<dbReference type="SUPFAM" id="SSF55874">
    <property type="entry name" value="ATPase domain of HSP90 chaperone/DNA topoisomerase II/histidine kinase"/>
    <property type="match status" value="1"/>
</dbReference>
<dbReference type="AlphaFoldDB" id="A0A7X6MYK0"/>
<dbReference type="EC" id="2.7.13.3" evidence="3"/>
<feature type="transmembrane region" description="Helical" evidence="12">
    <location>
        <begin position="12"/>
        <end position="33"/>
    </location>
</feature>
<evidence type="ECO:0000256" key="9">
    <source>
        <dbReference type="ARBA" id="ARBA00023012"/>
    </source>
</evidence>
<dbReference type="InterPro" id="IPR036890">
    <property type="entry name" value="HATPase_C_sf"/>
</dbReference>
<accession>A0A7X6MYK0</accession>
<dbReference type="EMBL" id="JAAXPR010000007">
    <property type="protein sequence ID" value="NKZ20256.1"/>
    <property type="molecule type" value="Genomic_DNA"/>
</dbReference>
<keyword evidence="9" id="KW-0902">Two-component regulatory system</keyword>
<evidence type="ECO:0000256" key="12">
    <source>
        <dbReference type="SAM" id="Phobius"/>
    </source>
</evidence>
<feature type="transmembrane region" description="Helical" evidence="12">
    <location>
        <begin position="39"/>
        <end position="60"/>
    </location>
</feature>
<protein>
    <recommendedName>
        <fullName evidence="3">histidine kinase</fullName>
        <ecNumber evidence="3">2.7.13.3</ecNumber>
    </recommendedName>
</protein>
<organism evidence="14 15">
    <name type="scientific">Streptococcus ovuberis</name>
    <dbReference type="NCBI Taxonomy" id="1936207"/>
    <lineage>
        <taxon>Bacteria</taxon>
        <taxon>Bacillati</taxon>
        <taxon>Bacillota</taxon>
        <taxon>Bacilli</taxon>
        <taxon>Lactobacillales</taxon>
        <taxon>Streptococcaceae</taxon>
        <taxon>Streptococcus</taxon>
    </lineage>
</organism>
<feature type="domain" description="Histidine kinase" evidence="13">
    <location>
        <begin position="118"/>
        <end position="319"/>
    </location>
</feature>
<keyword evidence="5" id="KW-0808">Transferase</keyword>
<keyword evidence="4" id="KW-1003">Cell membrane</keyword>
<dbReference type="Pfam" id="PF02518">
    <property type="entry name" value="HATPase_c"/>
    <property type="match status" value="1"/>
</dbReference>
<dbReference type="Proteomes" id="UP000522720">
    <property type="component" value="Unassembled WGS sequence"/>
</dbReference>
<evidence type="ECO:0000313" key="14">
    <source>
        <dbReference type="EMBL" id="NKZ20256.1"/>
    </source>
</evidence>
<proteinExistence type="predicted"/>
<evidence type="ECO:0000256" key="11">
    <source>
        <dbReference type="SAM" id="Coils"/>
    </source>
</evidence>
<evidence type="ECO:0000256" key="7">
    <source>
        <dbReference type="ARBA" id="ARBA00022777"/>
    </source>
</evidence>
<evidence type="ECO:0000256" key="1">
    <source>
        <dbReference type="ARBA" id="ARBA00000085"/>
    </source>
</evidence>
<dbReference type="PROSITE" id="PS50109">
    <property type="entry name" value="HIS_KIN"/>
    <property type="match status" value="1"/>
</dbReference>
<dbReference type="GO" id="GO:0000155">
    <property type="term" value="F:phosphorelay sensor kinase activity"/>
    <property type="evidence" value="ECO:0007669"/>
    <property type="project" value="TreeGrafter"/>
</dbReference>
<keyword evidence="15" id="KW-1185">Reference proteome</keyword>
<comment type="catalytic activity">
    <reaction evidence="1">
        <text>ATP + protein L-histidine = ADP + protein N-phospho-L-histidine.</text>
        <dbReference type="EC" id="2.7.13.3"/>
    </reaction>
</comment>
<evidence type="ECO:0000259" key="13">
    <source>
        <dbReference type="PROSITE" id="PS50109"/>
    </source>
</evidence>
<keyword evidence="8 12" id="KW-1133">Transmembrane helix</keyword>
<dbReference type="RefSeq" id="WP_168549013.1">
    <property type="nucleotide sequence ID" value="NZ_JAAXPR010000007.1"/>
</dbReference>
<dbReference type="PANTHER" id="PTHR45453">
    <property type="entry name" value="PHOSPHATE REGULON SENSOR PROTEIN PHOR"/>
    <property type="match status" value="1"/>
</dbReference>
<dbReference type="PRINTS" id="PR00344">
    <property type="entry name" value="BCTRLSENSOR"/>
</dbReference>
<evidence type="ECO:0000256" key="5">
    <source>
        <dbReference type="ARBA" id="ARBA00022679"/>
    </source>
</evidence>
<gene>
    <name evidence="14" type="ORF">HF992_05275</name>
</gene>
<evidence type="ECO:0000256" key="4">
    <source>
        <dbReference type="ARBA" id="ARBA00022475"/>
    </source>
</evidence>
<comment type="caution">
    <text evidence="14">The sequence shown here is derived from an EMBL/GenBank/DDBJ whole genome shotgun (WGS) entry which is preliminary data.</text>
</comment>
<dbReference type="PANTHER" id="PTHR45453:SF2">
    <property type="entry name" value="HISTIDINE KINASE"/>
    <property type="match status" value="1"/>
</dbReference>
<feature type="coiled-coil region" evidence="11">
    <location>
        <begin position="84"/>
        <end position="113"/>
    </location>
</feature>
<evidence type="ECO:0000313" key="15">
    <source>
        <dbReference type="Proteomes" id="UP000522720"/>
    </source>
</evidence>